<gene>
    <name evidence="3" type="ORF">CAPTEDRAFT_199536</name>
</gene>
<dbReference type="EnsemblMetazoa" id="CapteT199536">
    <property type="protein sequence ID" value="CapteP199536"/>
    <property type="gene ID" value="CapteG199536"/>
</dbReference>
<dbReference type="InterPro" id="IPR000157">
    <property type="entry name" value="TIR_dom"/>
</dbReference>
<dbReference type="Gene3D" id="3.40.50.10140">
    <property type="entry name" value="Toll/interleukin-1 receptor homology (TIR) domain"/>
    <property type="match status" value="2"/>
</dbReference>
<evidence type="ECO:0000313" key="5">
    <source>
        <dbReference type="Proteomes" id="UP000014760"/>
    </source>
</evidence>
<dbReference type="Proteomes" id="UP000014760">
    <property type="component" value="Unassembled WGS sequence"/>
</dbReference>
<dbReference type="PANTHER" id="PTHR47508:SF1">
    <property type="entry name" value="NON-SPECIFIC SERINE_THREONINE PROTEIN KINASE"/>
    <property type="match status" value="1"/>
</dbReference>
<dbReference type="Pfam" id="PF00531">
    <property type="entry name" value="Death"/>
    <property type="match status" value="1"/>
</dbReference>
<feature type="compositionally biased region" description="Basic and acidic residues" evidence="1">
    <location>
        <begin position="442"/>
        <end position="451"/>
    </location>
</feature>
<evidence type="ECO:0000313" key="4">
    <source>
        <dbReference type="EnsemblMetazoa" id="CapteP199536"/>
    </source>
</evidence>
<dbReference type="Pfam" id="PF13676">
    <property type="entry name" value="TIR_2"/>
    <property type="match status" value="2"/>
</dbReference>
<dbReference type="SUPFAM" id="SSF48371">
    <property type="entry name" value="ARM repeat"/>
    <property type="match status" value="1"/>
</dbReference>
<dbReference type="InterPro" id="IPR035897">
    <property type="entry name" value="Toll_tir_struct_dom_sf"/>
</dbReference>
<proteinExistence type="predicted"/>
<protein>
    <recommendedName>
        <fullName evidence="2">Death domain-containing protein</fullName>
    </recommendedName>
</protein>
<feature type="compositionally biased region" description="Acidic residues" evidence="1">
    <location>
        <begin position="431"/>
        <end position="441"/>
    </location>
</feature>
<dbReference type="STRING" id="283909.R7UUW7"/>
<dbReference type="GO" id="GO:0007165">
    <property type="term" value="P:signal transduction"/>
    <property type="evidence" value="ECO:0007669"/>
    <property type="project" value="InterPro"/>
</dbReference>
<dbReference type="SMART" id="SM00005">
    <property type="entry name" value="DEATH"/>
    <property type="match status" value="1"/>
</dbReference>
<feature type="region of interest" description="Disordered" evidence="1">
    <location>
        <begin position="431"/>
        <end position="451"/>
    </location>
</feature>
<dbReference type="InterPro" id="IPR000488">
    <property type="entry name" value="Death_dom"/>
</dbReference>
<reference evidence="3 5" key="2">
    <citation type="journal article" date="2013" name="Nature">
        <title>Insights into bilaterian evolution from three spiralian genomes.</title>
        <authorList>
            <person name="Simakov O."/>
            <person name="Marletaz F."/>
            <person name="Cho S.J."/>
            <person name="Edsinger-Gonzales E."/>
            <person name="Havlak P."/>
            <person name="Hellsten U."/>
            <person name="Kuo D.H."/>
            <person name="Larsson T."/>
            <person name="Lv J."/>
            <person name="Arendt D."/>
            <person name="Savage R."/>
            <person name="Osoegawa K."/>
            <person name="de Jong P."/>
            <person name="Grimwood J."/>
            <person name="Chapman J.A."/>
            <person name="Shapiro H."/>
            <person name="Aerts A."/>
            <person name="Otillar R.P."/>
            <person name="Terry A.Y."/>
            <person name="Boore J.L."/>
            <person name="Grigoriev I.V."/>
            <person name="Lindberg D.R."/>
            <person name="Seaver E.C."/>
            <person name="Weisblat D.A."/>
            <person name="Putnam N.H."/>
            <person name="Rokhsar D.S."/>
        </authorList>
    </citation>
    <scope>NUCLEOTIDE SEQUENCE</scope>
    <source>
        <strain evidence="3 5">I ESC-2004</strain>
    </source>
</reference>
<dbReference type="EMBL" id="KB299620">
    <property type="protein sequence ID" value="ELU07727.1"/>
    <property type="molecule type" value="Genomic_DNA"/>
</dbReference>
<evidence type="ECO:0000313" key="3">
    <source>
        <dbReference type="EMBL" id="ELU07727.1"/>
    </source>
</evidence>
<dbReference type="InterPro" id="IPR011029">
    <property type="entry name" value="DEATH-like_dom_sf"/>
</dbReference>
<evidence type="ECO:0000256" key="1">
    <source>
        <dbReference type="SAM" id="MobiDB-lite"/>
    </source>
</evidence>
<dbReference type="OrthoDB" id="6078042at2759"/>
<dbReference type="PROSITE" id="PS50017">
    <property type="entry name" value="DEATH_DOMAIN"/>
    <property type="match status" value="1"/>
</dbReference>
<dbReference type="Gene3D" id="1.10.533.10">
    <property type="entry name" value="Death Domain, Fas"/>
    <property type="match status" value="1"/>
</dbReference>
<accession>R7UUW7</accession>
<organism evidence="3">
    <name type="scientific">Capitella teleta</name>
    <name type="common">Polychaete worm</name>
    <dbReference type="NCBI Taxonomy" id="283909"/>
    <lineage>
        <taxon>Eukaryota</taxon>
        <taxon>Metazoa</taxon>
        <taxon>Spiralia</taxon>
        <taxon>Lophotrochozoa</taxon>
        <taxon>Annelida</taxon>
        <taxon>Polychaeta</taxon>
        <taxon>Sedentaria</taxon>
        <taxon>Scolecida</taxon>
        <taxon>Capitellidae</taxon>
        <taxon>Capitella</taxon>
    </lineage>
</organism>
<reference evidence="4" key="3">
    <citation type="submission" date="2015-06" db="UniProtKB">
        <authorList>
            <consortium name="EnsemblMetazoa"/>
        </authorList>
    </citation>
    <scope>IDENTIFICATION</scope>
</reference>
<dbReference type="HOGENOM" id="CLU_259865_0_0_1"/>
<dbReference type="InterPro" id="IPR016024">
    <property type="entry name" value="ARM-type_fold"/>
</dbReference>
<dbReference type="SUPFAM" id="SSF52200">
    <property type="entry name" value="Toll/Interleukin receptor TIR domain"/>
    <property type="match status" value="2"/>
</dbReference>
<evidence type="ECO:0000259" key="2">
    <source>
        <dbReference type="PROSITE" id="PS50017"/>
    </source>
</evidence>
<dbReference type="EMBL" id="AMQN01006953">
    <property type="status" value="NOT_ANNOTATED_CDS"/>
    <property type="molecule type" value="Genomic_DNA"/>
</dbReference>
<dbReference type="PANTHER" id="PTHR47508">
    <property type="entry name" value="SAM DOMAIN-CONTAINING PROTEIN-RELATED"/>
    <property type="match status" value="1"/>
</dbReference>
<feature type="domain" description="Death" evidence="2">
    <location>
        <begin position="968"/>
        <end position="1034"/>
    </location>
</feature>
<dbReference type="SUPFAM" id="SSF47986">
    <property type="entry name" value="DEATH domain"/>
    <property type="match status" value="1"/>
</dbReference>
<sequence length="1321" mass="150209">MAQLQDIIQSANFLTDSDDDRISFMQVFDKHKVQTIEEIEAGFSALCAKLREHRIKGDMDQGVYMAGHCVKCLMDLNFDSNQRFVDVLRACYGNKLVPGQLKVANRVWCDTKVDKYMETLEGQDLVEFIKIFKTDYSYQNGKDNSMELRYYESLTRVNRHMITKLWRVLDTSNSENMQQAETANEAFAEASLHNLKQVEATEYTQTGYIYADLSEMFLKKFDRFRDTNAMYLKIPHLVKPHLEIFIELVRNPNFPRHKRTVSKFEACLRALSAVLVEIPKEITGEVPAFVNLMFDLALTKHEATRELAKVIGRKFTDAKKIIIKSVQIDCERLKHAAESKEKEAQQIVEIYLKRPDQVPTVLETFSQFIAAIPDKKLLECIVRTLRDGKTKDIFKNHVDGIQKMMEAVWGVCRSFPIKKLVVKSCDSSDDCASEEEEEENKEGDKDDTEKQYDEAKKRFDTLNDTFEFLVRNLKSAKSIGKLNDYQMDAINEAIYSNNHYLWQLSYNFEEAPWQESPEKFVVFLEGVIQCAESKKMMTEHGMQLYAILIRTLYSGINSIKFVLDWSAGLPLSSYIPAYIKLAKTIEGREYVNDDDMLSSDGQLLLAVLIFMSFDGHDISQLGYLIQLPFKYFDHTESHIQSPAEMLMHVFSRQPNALLPQMDMIMEKTMKNKTNITLLSLLKAMLPLNLSLVSDKLDDVVECCVSTAGSAQMMWLDFVRQISEHDAGIFKSLHVDGLKKCIYDKYATMTVLGILHIIAKDQPQLLRKHESWMLEMCSSNPDYVSYVMQIIPLLSTGKKDEMTTMVNRLTRLVETSKPSEKVLVLFCIRSLALQDKAVIQTHVRTFESLKSNRECAEVSQQLIDIAKGLTAKELGIEIADQKVKVTELKRSMMKTNKDIGEVKVEIGKQDAKLAHVTVDVRKAQEDVSELQNGMNEMGAKVDEIDHKTMTNAPDWARDVSLLLNKPSDADWRLLAQRLGYCNNDIRAWACQADPCMAVLSEWYANHKAREATFGIMKALEEMDSGEALKIVKKAAEEAENVVSDDTEMDVTNPPPVFLSYQWGHQEEAKMLKEHLEAAGFRCWMDLGQMGGGDKLFAKIDSGMRSAAVVICCVTHKYAKSDNCNRETSTNKASEPEASITAASPQVFLSYQWGRQSEVEVLYNKLTRLGYTCWMDIHQMGGGDSLYDKIDRGIRGCCVTVSCVTPKYAMSANCRKEVTLAEALKKPIIPLMLDTIAWPPEGPMSMVLAPLAFIDCREEVSTWNGHGFQTLLKQISKQMKPARTLGWPNLDQVNTKPFDAKKQWRKVKNVGTVVATSQACNIL</sequence>
<keyword evidence="5" id="KW-1185">Reference proteome</keyword>
<name>R7UUW7_CAPTE</name>
<reference evidence="5" key="1">
    <citation type="submission" date="2012-12" db="EMBL/GenBank/DDBJ databases">
        <authorList>
            <person name="Hellsten U."/>
            <person name="Grimwood J."/>
            <person name="Chapman J.A."/>
            <person name="Shapiro H."/>
            <person name="Aerts A."/>
            <person name="Otillar R.P."/>
            <person name="Terry A.Y."/>
            <person name="Boore J.L."/>
            <person name="Simakov O."/>
            <person name="Marletaz F."/>
            <person name="Cho S.-J."/>
            <person name="Edsinger-Gonzales E."/>
            <person name="Havlak P."/>
            <person name="Kuo D.-H."/>
            <person name="Larsson T."/>
            <person name="Lv J."/>
            <person name="Arendt D."/>
            <person name="Savage R."/>
            <person name="Osoegawa K."/>
            <person name="de Jong P."/>
            <person name="Lindberg D.R."/>
            <person name="Seaver E.C."/>
            <person name="Weisblat D.A."/>
            <person name="Putnam N.H."/>
            <person name="Grigoriev I.V."/>
            <person name="Rokhsar D.S."/>
        </authorList>
    </citation>
    <scope>NUCLEOTIDE SEQUENCE</scope>
    <source>
        <strain evidence="5">I ESC-2004</strain>
    </source>
</reference>